<dbReference type="Pfam" id="PF02146">
    <property type="entry name" value="SIR2"/>
    <property type="match status" value="2"/>
</dbReference>
<dbReference type="InterPro" id="IPR026591">
    <property type="entry name" value="Sirtuin_cat_small_dom_sf"/>
</dbReference>
<dbReference type="GO" id="GO:0046872">
    <property type="term" value="F:metal ion binding"/>
    <property type="evidence" value="ECO:0007669"/>
    <property type="project" value="UniProtKB-KW"/>
</dbReference>
<keyword evidence="3" id="KW-0520">NAD</keyword>
<dbReference type="GO" id="GO:0000781">
    <property type="term" value="C:chromosome, telomeric region"/>
    <property type="evidence" value="ECO:0007669"/>
    <property type="project" value="GOC"/>
</dbReference>
<dbReference type="PANTHER" id="PTHR11085:SF8">
    <property type="entry name" value="NAD-DEPENDENT HISTONE DEACETYLASE HST3"/>
    <property type="match status" value="1"/>
</dbReference>
<dbReference type="Gene3D" id="3.40.50.1220">
    <property type="entry name" value="TPP-binding domain"/>
    <property type="match status" value="1"/>
</dbReference>
<dbReference type="STRING" id="1408157.A0A1J7JRZ8"/>
<reference evidence="6 7" key="1">
    <citation type="submission" date="2016-10" db="EMBL/GenBank/DDBJ databases">
        <title>Draft genome sequence of Coniochaeta ligniaria NRRL30616, a lignocellulolytic fungus for bioabatement of inhibitors in plant biomass hydrolysates.</title>
        <authorList>
            <consortium name="DOE Joint Genome Institute"/>
            <person name="Jimenez D.J."/>
            <person name="Hector R.E."/>
            <person name="Riley R."/>
            <person name="Sun H."/>
            <person name="Grigoriev I.V."/>
            <person name="Van Elsas J.D."/>
            <person name="Nichols N.N."/>
        </authorList>
    </citation>
    <scope>NUCLEOTIDE SEQUENCE [LARGE SCALE GENOMIC DNA]</scope>
    <source>
        <strain evidence="6 7">NRRL 30616</strain>
    </source>
</reference>
<dbReference type="GO" id="GO:0009299">
    <property type="term" value="P:mRNA transcription"/>
    <property type="evidence" value="ECO:0007669"/>
    <property type="project" value="EnsemblFungi"/>
</dbReference>
<feature type="binding site" evidence="4">
    <location>
        <position position="190"/>
    </location>
    <ligand>
        <name>Zn(2+)</name>
        <dbReference type="ChEBI" id="CHEBI:29105"/>
    </ligand>
</feature>
<sequence>MPTVHVTPGSDLLLQDIANSLHKAKKVVVVTGAGISTNSGIPDFRSENGLYSLIQAQFDAASRELEKRAEERDGRDLFDASIWADPIKTSVFYTFATTLRQKARDVSPTASHLFLSVLRDQRKLVRCYTQNIDRLEDRIGLSTSLELGAGSRARFSARAWRNSGLAGGEGKGPSLHECVFLHGSLESLRCFLCGLTSSWDDKERELETLAGRQPTCPHCAGATAAREERGKRALGVGKLRPDIVLYGEEHPRSDLIGTIVQHDLSLGPDMLLILGTSLRVHGLKTVVREFAKAVHSKGGKVVFVNFTKPPDSVWSDVIDFWVQSDCDAWVLDIKTRKP</sequence>
<dbReference type="Gene3D" id="3.30.1600.10">
    <property type="entry name" value="SIR2/SIRT2 'Small Domain"/>
    <property type="match status" value="1"/>
</dbReference>
<dbReference type="PANTHER" id="PTHR11085">
    <property type="entry name" value="NAD-DEPENDENT PROTEIN DEACYLASE SIRTUIN-5, MITOCHONDRIAL-RELATED"/>
    <property type="match status" value="1"/>
</dbReference>
<dbReference type="InParanoid" id="A0A1J7JRZ8"/>
<dbReference type="InterPro" id="IPR026590">
    <property type="entry name" value="Ssirtuin_cat_dom"/>
</dbReference>
<feature type="binding site" evidence="4">
    <location>
        <position position="219"/>
    </location>
    <ligand>
        <name>Zn(2+)</name>
        <dbReference type="ChEBI" id="CHEBI:29105"/>
    </ligand>
</feature>
<dbReference type="SUPFAM" id="SSF52467">
    <property type="entry name" value="DHS-like NAD/FAD-binding domain"/>
    <property type="match status" value="1"/>
</dbReference>
<dbReference type="GO" id="GO:0070403">
    <property type="term" value="F:NAD+ binding"/>
    <property type="evidence" value="ECO:0007669"/>
    <property type="project" value="InterPro"/>
</dbReference>
<evidence type="ECO:0000259" key="5">
    <source>
        <dbReference type="PROSITE" id="PS50305"/>
    </source>
</evidence>
<keyword evidence="2" id="KW-0808">Transferase</keyword>
<gene>
    <name evidence="6" type="ORF">CONLIGDRAFT_613432</name>
</gene>
<dbReference type="OrthoDB" id="2919105at2759"/>
<comment type="similarity">
    <text evidence="1">Belongs to the sirtuin family. Class I subfamily.</text>
</comment>
<evidence type="ECO:0000256" key="3">
    <source>
        <dbReference type="ARBA" id="ARBA00023027"/>
    </source>
</evidence>
<dbReference type="GO" id="GO:0046459">
    <property type="term" value="P:short-chain fatty acid metabolic process"/>
    <property type="evidence" value="ECO:0007669"/>
    <property type="project" value="EnsemblFungi"/>
</dbReference>
<feature type="domain" description="Deacetylase sirtuin-type" evidence="5">
    <location>
        <begin position="7"/>
        <end position="338"/>
    </location>
</feature>
<dbReference type="AlphaFoldDB" id="A0A1J7JRZ8"/>
<keyword evidence="4" id="KW-0479">Metal-binding</keyword>
<dbReference type="Proteomes" id="UP000182658">
    <property type="component" value="Unassembled WGS sequence"/>
</dbReference>
<feature type="active site" description="Proton acceptor" evidence="4">
    <location>
        <position position="182"/>
    </location>
</feature>
<feature type="binding site" evidence="4">
    <location>
        <position position="216"/>
    </location>
    <ligand>
        <name>Zn(2+)</name>
        <dbReference type="ChEBI" id="CHEBI:29105"/>
    </ligand>
</feature>
<dbReference type="GO" id="GO:0005634">
    <property type="term" value="C:nucleus"/>
    <property type="evidence" value="ECO:0007669"/>
    <property type="project" value="TreeGrafter"/>
</dbReference>
<feature type="binding site" evidence="4">
    <location>
        <position position="193"/>
    </location>
    <ligand>
        <name>Zn(2+)</name>
        <dbReference type="ChEBI" id="CHEBI:29105"/>
    </ligand>
</feature>
<feature type="non-terminal residue" evidence="6">
    <location>
        <position position="338"/>
    </location>
</feature>
<dbReference type="InterPro" id="IPR003000">
    <property type="entry name" value="Sirtuin"/>
</dbReference>
<dbReference type="InterPro" id="IPR050134">
    <property type="entry name" value="NAD-dep_sirtuin_deacylases"/>
</dbReference>
<protein>
    <submittedName>
        <fullName evidence="6">DHS-like NAD/FAD-binding domain-containing protein</fullName>
    </submittedName>
</protein>
<dbReference type="GO" id="GO:0031509">
    <property type="term" value="P:subtelomeric heterochromatin formation"/>
    <property type="evidence" value="ECO:0007669"/>
    <property type="project" value="EnsemblFungi"/>
</dbReference>
<name>A0A1J7JRZ8_9PEZI</name>
<dbReference type="InterPro" id="IPR029035">
    <property type="entry name" value="DHS-like_NAD/FAD-binding_dom"/>
</dbReference>
<dbReference type="PROSITE" id="PS50305">
    <property type="entry name" value="SIRTUIN"/>
    <property type="match status" value="1"/>
</dbReference>
<dbReference type="GO" id="GO:1990414">
    <property type="term" value="P:replication-born double-strand break repair via sister chromatid exchange"/>
    <property type="evidence" value="ECO:0007669"/>
    <property type="project" value="EnsemblFungi"/>
</dbReference>
<evidence type="ECO:0000256" key="4">
    <source>
        <dbReference type="PROSITE-ProRule" id="PRU00236"/>
    </source>
</evidence>
<proteinExistence type="inferred from homology"/>
<keyword evidence="4" id="KW-0862">Zinc</keyword>
<evidence type="ECO:0000256" key="2">
    <source>
        <dbReference type="ARBA" id="ARBA00022679"/>
    </source>
</evidence>
<dbReference type="GO" id="GO:0017136">
    <property type="term" value="F:histone deacetylase activity, NAD-dependent"/>
    <property type="evidence" value="ECO:0007669"/>
    <property type="project" value="EnsemblFungi"/>
</dbReference>
<dbReference type="EMBL" id="KV875095">
    <property type="protein sequence ID" value="OIW32760.1"/>
    <property type="molecule type" value="Genomic_DNA"/>
</dbReference>
<keyword evidence="7" id="KW-1185">Reference proteome</keyword>
<dbReference type="FunCoup" id="A0A1J7JRZ8">
    <property type="interactions" value="77"/>
</dbReference>
<evidence type="ECO:0000313" key="6">
    <source>
        <dbReference type="EMBL" id="OIW32760.1"/>
    </source>
</evidence>
<evidence type="ECO:0000313" key="7">
    <source>
        <dbReference type="Proteomes" id="UP000182658"/>
    </source>
</evidence>
<organism evidence="6 7">
    <name type="scientific">Coniochaeta ligniaria NRRL 30616</name>
    <dbReference type="NCBI Taxonomy" id="1408157"/>
    <lineage>
        <taxon>Eukaryota</taxon>
        <taxon>Fungi</taxon>
        <taxon>Dikarya</taxon>
        <taxon>Ascomycota</taxon>
        <taxon>Pezizomycotina</taxon>
        <taxon>Sordariomycetes</taxon>
        <taxon>Sordariomycetidae</taxon>
        <taxon>Coniochaetales</taxon>
        <taxon>Coniochaetaceae</taxon>
        <taxon>Coniochaeta</taxon>
    </lineage>
</organism>
<evidence type="ECO:0000256" key="1">
    <source>
        <dbReference type="ARBA" id="ARBA00006924"/>
    </source>
</evidence>
<accession>A0A1J7JRZ8</accession>